<accession>U4TWA5</accession>
<dbReference type="eggNOG" id="ENOG5030B3B">
    <property type="taxonomic scope" value="Bacteria"/>
</dbReference>
<evidence type="ECO:0000256" key="1">
    <source>
        <dbReference type="SAM" id="MobiDB-lite"/>
    </source>
</evidence>
<gene>
    <name evidence="2" type="ORF">L248_1220</name>
</gene>
<evidence type="ECO:0000313" key="2">
    <source>
        <dbReference type="EMBL" id="ERL66128.1"/>
    </source>
</evidence>
<feature type="region of interest" description="Disordered" evidence="1">
    <location>
        <begin position="457"/>
        <end position="482"/>
    </location>
</feature>
<feature type="region of interest" description="Disordered" evidence="1">
    <location>
        <begin position="1"/>
        <end position="21"/>
    </location>
</feature>
<dbReference type="HOGENOM" id="CLU_269789_0_0_9"/>
<reference evidence="3" key="1">
    <citation type="journal article" date="2013" name="Genome Announc.">
        <title>Whole-Genome Sequencing of Lactobacillus shenzhenensis Strain LY-73T.</title>
        <authorList>
            <person name="Lin Z."/>
            <person name="Liu Z."/>
            <person name="Yang R."/>
            <person name="Zou Y."/>
            <person name="Wan D."/>
            <person name="Chen J."/>
            <person name="Guo M."/>
            <person name="Zhao J."/>
            <person name="Fang C."/>
            <person name="Yang R."/>
            <person name="Liu F."/>
        </authorList>
    </citation>
    <scope>NUCLEOTIDE SEQUENCE [LARGE SCALE GENOMIC DNA]</scope>
    <source>
        <strain evidence="3">LY-73</strain>
    </source>
</reference>
<protein>
    <submittedName>
        <fullName evidence="2">Uncharacterized protein</fullName>
    </submittedName>
</protein>
<evidence type="ECO:0000313" key="3">
    <source>
        <dbReference type="Proteomes" id="UP000030647"/>
    </source>
</evidence>
<proteinExistence type="predicted"/>
<dbReference type="STRING" id="1231336.L248_1220"/>
<keyword evidence="3" id="KW-1185">Reference proteome</keyword>
<name>U4TWA5_9LACO</name>
<dbReference type="AlphaFoldDB" id="U4TWA5"/>
<feature type="compositionally biased region" description="Polar residues" evidence="1">
    <location>
        <begin position="534"/>
        <end position="557"/>
    </location>
</feature>
<organism evidence="2 3">
    <name type="scientific">Schleiferilactobacillus shenzhenensis LY-73</name>
    <dbReference type="NCBI Taxonomy" id="1231336"/>
    <lineage>
        <taxon>Bacteria</taxon>
        <taxon>Bacillati</taxon>
        <taxon>Bacillota</taxon>
        <taxon>Bacilli</taxon>
        <taxon>Lactobacillales</taxon>
        <taxon>Lactobacillaceae</taxon>
        <taxon>Schleiferilactobacillus</taxon>
    </lineage>
</organism>
<dbReference type="EMBL" id="KI271583">
    <property type="protein sequence ID" value="ERL66128.1"/>
    <property type="molecule type" value="Genomic_DNA"/>
</dbReference>
<feature type="region of interest" description="Disordered" evidence="1">
    <location>
        <begin position="530"/>
        <end position="567"/>
    </location>
</feature>
<dbReference type="Proteomes" id="UP000030647">
    <property type="component" value="Unassembled WGS sequence"/>
</dbReference>
<sequence>MPLGTDISGGGSQSVTDTTNNWKNRVTASPVSVEFKKSVANYGNAYFSLNYVDKDNLVDFSKRDDATSIASAWAGQDTSSLSTDQKNAIFNPTGVQSKMINSNGKFVLDPKASFNGGYLQATGNVPIQAAIAGSRSSVDASMSGDWAVMVRVQVADGMDAKALAASIDWDKSYYYLSIDSIPMKIVGITIAQQNINFPLQFDHHVYLDPNNPHQFFLKVKGIPFMFDNQESGTNGLTYGRSQLKMQNGNADYVDYLNNRQIDKGKASTLDHFGTKNSKDAATSLDDSTLTTSTSSGTQPAIAYQEQDNTNLTVNTMWDPYNGIITFLNPNHSPVYSAGLTGQMASLLNIGHPTTSRKLATGWGSGFRTSIMQFVTSYFTNAPFTGSAHINFSFDMDKYSAGTSSDEQQITNGRLFPSPNANGTFNNSKGADSSQDPIKITMYDSSQLVDPYSVTSGVDTETDDTATTQSPMQKVLHTSQANQTGKTPADYAVINKDDLDKGTTYDTYTNFSSWTGAIMPYDRMHWTDDDKDSQDATYNDTMHSSPKLQKTGTASPDPTQDGILMNDGSSTGYDIVKRSNLISTYTKQWSPVFNANAKYQLTYPGEIWPQRYANVYQYYDYDSSGKATNVDIKPIYTDAATNKLNVKTTTDENIDADNADPTARKNIISSLDGKQWHYTGTMTSGGTADLPLADATVNLAQSLKPQIDLNAGGLYVVNDDDLKQSGGVTNWLGYYRDPLLISNNDQLSGTQTTSGTATDKATQTAKWSSMVTDTQSHRLNLNLGTNNPFVNADLSGWDKPYAEGITPSVDSSNNETGDGTYHFAMPNDTFDEGRLYFNTITLKRRASVKTHNDYSLQKAVDGQADASYLVYRNPSPAPDNNVYTIDKFFSGTDDIGDEPTRHFVKAPDGKTVPDYSVTAHVNINGKKANQEDTMTLLIPKVGTGTSALHLKAAPTVVAMGGGDDPSVSGAEGLPAALTDQYYAYDLTFAEPPKTTFTYTYDYVGPDKTTAFPADFLNRGLIDVLMNKSQLLASSNAIYFASWKNVNLVSVPSLDFGKRTLPGTAGGVYPLAGLSGTGTDQQVTDSDTANAAKSAAKLEVQDNLNNQSSWTVSGRLDAFNNQATNTDYDGFQINLGLPATDTKGTSEGLPVPPASGPVTDAQKAYVNHDPLTMVAGGAAVNLYKVSRLVEADANATPLTRYYTNATLTVPANMPQTVTKGKYTTTITYSVLDGTL</sequence>